<dbReference type="InterPro" id="IPR012910">
    <property type="entry name" value="Plug_dom"/>
</dbReference>
<evidence type="ECO:0000256" key="5">
    <source>
        <dbReference type="ARBA" id="ARBA00023136"/>
    </source>
</evidence>
<dbReference type="InterPro" id="IPR037066">
    <property type="entry name" value="Plug_dom_sf"/>
</dbReference>
<keyword evidence="2 7" id="KW-0813">Transport</keyword>
<evidence type="ECO:0000256" key="7">
    <source>
        <dbReference type="PROSITE-ProRule" id="PRU01360"/>
    </source>
</evidence>
<keyword evidence="4 7" id="KW-0812">Transmembrane</keyword>
<evidence type="ECO:0000259" key="9">
    <source>
        <dbReference type="Pfam" id="PF07715"/>
    </source>
</evidence>
<comment type="similarity">
    <text evidence="7">Belongs to the TonB-dependent receptor family.</text>
</comment>
<name>A0ABW4QXI9_9BACT</name>
<comment type="subcellular location">
    <subcellularLocation>
        <location evidence="1 7">Cell outer membrane</location>
        <topology evidence="1 7">Multi-pass membrane protein</topology>
    </subcellularLocation>
</comment>
<evidence type="ECO:0000256" key="1">
    <source>
        <dbReference type="ARBA" id="ARBA00004571"/>
    </source>
</evidence>
<dbReference type="InterPro" id="IPR013784">
    <property type="entry name" value="Carb-bd-like_fold"/>
</dbReference>
<keyword evidence="11" id="KW-0675">Receptor</keyword>
<comment type="caution">
    <text evidence="11">The sequence shown here is derived from an EMBL/GenBank/DDBJ whole genome shotgun (WGS) entry which is preliminary data.</text>
</comment>
<dbReference type="Gene3D" id="2.60.40.1120">
    <property type="entry name" value="Carboxypeptidase-like, regulatory domain"/>
    <property type="match status" value="1"/>
</dbReference>
<feature type="domain" description="Outer membrane protein beta-barrel" evidence="10">
    <location>
        <begin position="402"/>
        <end position="800"/>
    </location>
</feature>
<dbReference type="Gene3D" id="2.170.130.10">
    <property type="entry name" value="TonB-dependent receptor, plug domain"/>
    <property type="match status" value="1"/>
</dbReference>
<dbReference type="PANTHER" id="PTHR40980">
    <property type="entry name" value="PLUG DOMAIN-CONTAINING PROTEIN"/>
    <property type="match status" value="1"/>
</dbReference>
<dbReference type="InterPro" id="IPR036942">
    <property type="entry name" value="Beta-barrel_TonB_sf"/>
</dbReference>
<accession>A0ABW4QXI9</accession>
<evidence type="ECO:0000256" key="4">
    <source>
        <dbReference type="ARBA" id="ARBA00022692"/>
    </source>
</evidence>
<evidence type="ECO:0000256" key="6">
    <source>
        <dbReference type="ARBA" id="ARBA00023237"/>
    </source>
</evidence>
<dbReference type="EMBL" id="JBHUFD010000006">
    <property type="protein sequence ID" value="MFD1874125.1"/>
    <property type="molecule type" value="Genomic_DNA"/>
</dbReference>
<keyword evidence="12" id="KW-1185">Reference proteome</keyword>
<dbReference type="Pfam" id="PF14905">
    <property type="entry name" value="OMP_b-brl_3"/>
    <property type="match status" value="1"/>
</dbReference>
<feature type="chain" id="PRO_5045222163" evidence="8">
    <location>
        <begin position="26"/>
        <end position="826"/>
    </location>
</feature>
<organism evidence="11 12">
    <name type="scientific">Hymenobacter bucti</name>
    <dbReference type="NCBI Taxonomy" id="1844114"/>
    <lineage>
        <taxon>Bacteria</taxon>
        <taxon>Pseudomonadati</taxon>
        <taxon>Bacteroidota</taxon>
        <taxon>Cytophagia</taxon>
        <taxon>Cytophagales</taxon>
        <taxon>Hymenobacteraceae</taxon>
        <taxon>Hymenobacter</taxon>
    </lineage>
</organism>
<dbReference type="Pfam" id="PF07715">
    <property type="entry name" value="Plug"/>
    <property type="match status" value="1"/>
</dbReference>
<dbReference type="PANTHER" id="PTHR40980:SF4">
    <property type="entry name" value="TONB-DEPENDENT RECEPTOR-LIKE BETA-BARREL DOMAIN-CONTAINING PROTEIN"/>
    <property type="match status" value="1"/>
</dbReference>
<evidence type="ECO:0000256" key="8">
    <source>
        <dbReference type="SAM" id="SignalP"/>
    </source>
</evidence>
<sequence>MRFVEKITGLLLVTVLAAGPVVAQAQTGAVRGTLLDAATSQPVPFASVLLLRLPDSTAVADAQTTEAGAFALENLKLGTYVLHANVLGYRVGRRVLTLSGAAPVAQLGTLRLRAAATQLADVVVQGERPTVAADLDKRVVNVSKDLTAVGGTATDVLQNVPSVAVDQNGAVTLRGASGVTIFIDGKPSGAAGGGNGTSLDQIPASSIDRIEVITNPSARYDAAGAGGIINIILKKNQRDGLNGVAAAGLGTRNKYNTSLTLNYRKGKLNAFGSYDFRRDQRYTRGSLDQTTVAPVLDPSTGQLTTTPHTLFLHQDRNGMTYNTSHAVRLGLEYSLPADQTITLAVQPRFNQSSAADELLSRQNDLTLNQPVYVGTSNRQNATTGHNNSADITLDYRRIWAARPGRELTAGAVYTPLRSASAIATNLYYLGDGALATQQQNFSTRLDQGAAQVDFTEPVGEKGRLEAGAKSTWGRTNSSYDFASTRPVLYQQSIFLYQQYIQAVYASFGGERGKLHYQGGLRAEQTNTHGQQVTTSDDFSRSYLNLFPSATLAYELPHDQRVQLSYSRRVQRPDQGELNPFTDRSDPLNFNTGNPQLLPEYIDLEELGYQKSFENKASVSATGFYSVESQTIKPFRQIVTDPLTGTQVTSTTRINLGDEINYGLELVGSFPLASFWKVNGTASAFRRVIQGTVASSDITNSNFAYTSRLNTTITPVKKLDLQVSLNYRSPIVTAQGRRQTSFNVDAAAKYTCLPQDRGSITLRVSDVFNTLRFNFNAYGNGLESVSYNKRESRIGFLSFSYRFGRDGEAAKLRRKEEKEDGGGGFEQ</sequence>
<dbReference type="SUPFAM" id="SSF49452">
    <property type="entry name" value="Starch-binding domain-like"/>
    <property type="match status" value="1"/>
</dbReference>
<dbReference type="Gene3D" id="2.40.170.20">
    <property type="entry name" value="TonB-dependent receptor, beta-barrel domain"/>
    <property type="match status" value="1"/>
</dbReference>
<evidence type="ECO:0000313" key="12">
    <source>
        <dbReference type="Proteomes" id="UP001597197"/>
    </source>
</evidence>
<evidence type="ECO:0000313" key="11">
    <source>
        <dbReference type="EMBL" id="MFD1874125.1"/>
    </source>
</evidence>
<evidence type="ECO:0000256" key="3">
    <source>
        <dbReference type="ARBA" id="ARBA00022452"/>
    </source>
</evidence>
<dbReference type="InterPro" id="IPR039426">
    <property type="entry name" value="TonB-dep_rcpt-like"/>
</dbReference>
<dbReference type="Proteomes" id="UP001597197">
    <property type="component" value="Unassembled WGS sequence"/>
</dbReference>
<feature type="signal peptide" evidence="8">
    <location>
        <begin position="1"/>
        <end position="25"/>
    </location>
</feature>
<keyword evidence="3 7" id="KW-1134">Transmembrane beta strand</keyword>
<keyword evidence="8" id="KW-0732">Signal</keyword>
<dbReference type="Pfam" id="PF13620">
    <property type="entry name" value="CarboxypepD_reg"/>
    <property type="match status" value="1"/>
</dbReference>
<keyword evidence="5 7" id="KW-0472">Membrane</keyword>
<dbReference type="PROSITE" id="PS52016">
    <property type="entry name" value="TONB_DEPENDENT_REC_3"/>
    <property type="match status" value="1"/>
</dbReference>
<keyword evidence="6 7" id="KW-0998">Cell outer membrane</keyword>
<feature type="domain" description="TonB-dependent receptor plug" evidence="9">
    <location>
        <begin position="151"/>
        <end position="228"/>
    </location>
</feature>
<gene>
    <name evidence="11" type="ORF">ACFSDX_16900</name>
</gene>
<proteinExistence type="inferred from homology"/>
<protein>
    <submittedName>
        <fullName evidence="11">TonB-dependent receptor domain-containing protein</fullName>
    </submittedName>
</protein>
<dbReference type="SUPFAM" id="SSF56935">
    <property type="entry name" value="Porins"/>
    <property type="match status" value="1"/>
</dbReference>
<reference evidence="12" key="1">
    <citation type="journal article" date="2019" name="Int. J. Syst. Evol. Microbiol.">
        <title>The Global Catalogue of Microorganisms (GCM) 10K type strain sequencing project: providing services to taxonomists for standard genome sequencing and annotation.</title>
        <authorList>
            <consortium name="The Broad Institute Genomics Platform"/>
            <consortium name="The Broad Institute Genome Sequencing Center for Infectious Disease"/>
            <person name="Wu L."/>
            <person name="Ma J."/>
        </authorList>
    </citation>
    <scope>NUCLEOTIDE SEQUENCE [LARGE SCALE GENOMIC DNA]</scope>
    <source>
        <strain evidence="12">CGMCC 1.15795</strain>
    </source>
</reference>
<dbReference type="InterPro" id="IPR041700">
    <property type="entry name" value="OMP_b-brl_3"/>
</dbReference>
<evidence type="ECO:0000259" key="10">
    <source>
        <dbReference type="Pfam" id="PF14905"/>
    </source>
</evidence>
<evidence type="ECO:0000256" key="2">
    <source>
        <dbReference type="ARBA" id="ARBA00022448"/>
    </source>
</evidence>
<dbReference type="RefSeq" id="WP_382315640.1">
    <property type="nucleotide sequence ID" value="NZ_JBHUFD010000006.1"/>
</dbReference>